<dbReference type="InterPro" id="IPR052942">
    <property type="entry name" value="LPS_cholinephosphotransferase"/>
</dbReference>
<dbReference type="PANTHER" id="PTHR43404:SF2">
    <property type="entry name" value="LIPOPOLYSACCHARIDE CHOLINEPHOSPHOTRANSFERASE LICD"/>
    <property type="match status" value="1"/>
</dbReference>
<dbReference type="AlphaFoldDB" id="A0A3R5WTJ5"/>
<evidence type="ECO:0000259" key="1">
    <source>
        <dbReference type="Pfam" id="PF04991"/>
    </source>
</evidence>
<sequence>MIFDIVSVKCQDSRSEGEFVMFLQPLNYNASTLHYKHTKNCFVESYSKGITKLSRKPKSEADDYACVNLSGFIRRNLRYTLRVSFKIKTNSPSIDFCLLNKDRTNVQTIKSYVFGEDEKEKWLIAEADFTANSDGYVYFGFRGGFLYGPGNYIMIDSLIIDEVYASSGLKIVIDQTIDRINKHADINYNREQFIHWNEARIGDETALDAKKRFFRSLKNDNEALLVLQQATTILLKEFGRICDKHNIPYWLDFGTLIGAVRHNGFIPWDDDIDVGMIRKDIDTLEKVMAEEDTCVQLSKYFCADRDTCNIVRIIFKDESIKIFVDIFIYDFCDTDDMDRTWQMNLERRRKFSRDMTQYKCIRNDPGLNHWENRRIDNPEHIKLIEEVRDQYNEELGVKKDSGNAIMWGVDNVSYFARKQGGIVDYNRIFPLKRMEFDGMEFNIPNQYDLQLQCRYGDIYSLPADMDSHSHVSRTEDMVQKCTEMVRRYYND</sequence>
<evidence type="ECO:0000313" key="2">
    <source>
        <dbReference type="EMBL" id="RGS44343.1"/>
    </source>
</evidence>
<dbReference type="InterPro" id="IPR007074">
    <property type="entry name" value="LicD/FKTN/FKRP_NTP_transf"/>
</dbReference>
<organism evidence="2 3">
    <name type="scientific">Coprococcus eutactus</name>
    <dbReference type="NCBI Taxonomy" id="33043"/>
    <lineage>
        <taxon>Bacteria</taxon>
        <taxon>Bacillati</taxon>
        <taxon>Bacillota</taxon>
        <taxon>Clostridia</taxon>
        <taxon>Lachnospirales</taxon>
        <taxon>Lachnospiraceae</taxon>
        <taxon>Coprococcus</taxon>
    </lineage>
</organism>
<reference evidence="2 3" key="1">
    <citation type="submission" date="2018-08" db="EMBL/GenBank/DDBJ databases">
        <title>A genome reference for cultivated species of the human gut microbiota.</title>
        <authorList>
            <person name="Zou Y."/>
            <person name="Xue W."/>
            <person name="Luo G."/>
        </authorList>
    </citation>
    <scope>NUCLEOTIDE SEQUENCE [LARGE SCALE GENOMIC DNA]</scope>
    <source>
        <strain evidence="2 3">AF22-21</strain>
    </source>
</reference>
<accession>A0A3R5WTJ5</accession>
<dbReference type="Pfam" id="PF04991">
    <property type="entry name" value="LicD"/>
    <property type="match status" value="1"/>
</dbReference>
<feature type="domain" description="LicD/FKTN/FKRP nucleotidyltransferase" evidence="1">
    <location>
        <begin position="242"/>
        <end position="456"/>
    </location>
</feature>
<name>A0A3R5WTJ5_9FIRM</name>
<evidence type="ECO:0000313" key="3">
    <source>
        <dbReference type="Proteomes" id="UP000283295"/>
    </source>
</evidence>
<gene>
    <name evidence="2" type="ORF">DWX94_00675</name>
</gene>
<dbReference type="GO" id="GO:0009100">
    <property type="term" value="P:glycoprotein metabolic process"/>
    <property type="evidence" value="ECO:0007669"/>
    <property type="project" value="UniProtKB-ARBA"/>
</dbReference>
<dbReference type="EMBL" id="QRVK01000001">
    <property type="protein sequence ID" value="RGS44343.1"/>
    <property type="molecule type" value="Genomic_DNA"/>
</dbReference>
<dbReference type="PANTHER" id="PTHR43404">
    <property type="entry name" value="LIPOPOLYSACCHARIDE CHOLINEPHOSPHOTRANSFERASE LICD"/>
    <property type="match status" value="1"/>
</dbReference>
<protein>
    <recommendedName>
        <fullName evidence="1">LicD/FKTN/FKRP nucleotidyltransferase domain-containing protein</fullName>
    </recommendedName>
</protein>
<dbReference type="Proteomes" id="UP000283295">
    <property type="component" value="Unassembled WGS sequence"/>
</dbReference>
<comment type="caution">
    <text evidence="2">The sequence shown here is derived from an EMBL/GenBank/DDBJ whole genome shotgun (WGS) entry which is preliminary data.</text>
</comment>
<dbReference type="OrthoDB" id="9786100at2"/>
<proteinExistence type="predicted"/>